<dbReference type="EMBL" id="CP042914">
    <property type="protein sequence ID" value="QEG40524.1"/>
    <property type="molecule type" value="Genomic_DNA"/>
</dbReference>
<organism evidence="3 4">
    <name type="scientific">Roseimaritima ulvae</name>
    <dbReference type="NCBI Taxonomy" id="980254"/>
    <lineage>
        <taxon>Bacteria</taxon>
        <taxon>Pseudomonadati</taxon>
        <taxon>Planctomycetota</taxon>
        <taxon>Planctomycetia</taxon>
        <taxon>Pirellulales</taxon>
        <taxon>Pirellulaceae</taxon>
        <taxon>Roseimaritima</taxon>
    </lineage>
</organism>
<dbReference type="Proteomes" id="UP000325286">
    <property type="component" value="Chromosome"/>
</dbReference>
<keyword evidence="2" id="KW-0472">Membrane</keyword>
<reference evidence="3 4" key="1">
    <citation type="submission" date="2019-08" db="EMBL/GenBank/DDBJ databases">
        <title>Deep-cultivation of Planctomycetes and their phenomic and genomic characterization uncovers novel biology.</title>
        <authorList>
            <person name="Wiegand S."/>
            <person name="Jogler M."/>
            <person name="Boedeker C."/>
            <person name="Pinto D."/>
            <person name="Vollmers J."/>
            <person name="Rivas-Marin E."/>
            <person name="Kohn T."/>
            <person name="Peeters S.H."/>
            <person name="Heuer A."/>
            <person name="Rast P."/>
            <person name="Oberbeckmann S."/>
            <person name="Bunk B."/>
            <person name="Jeske O."/>
            <person name="Meyerdierks A."/>
            <person name="Storesund J.E."/>
            <person name="Kallscheuer N."/>
            <person name="Luecker S."/>
            <person name="Lage O.M."/>
            <person name="Pohl T."/>
            <person name="Merkel B.J."/>
            <person name="Hornburger P."/>
            <person name="Mueller R.-W."/>
            <person name="Bruemmer F."/>
            <person name="Labrenz M."/>
            <person name="Spormann A.M."/>
            <person name="Op den Camp H."/>
            <person name="Overmann J."/>
            <person name="Amann R."/>
            <person name="Jetten M.S.M."/>
            <person name="Mascher T."/>
            <person name="Medema M.H."/>
            <person name="Devos D.P."/>
            <person name="Kaster A.-K."/>
            <person name="Ovreas L."/>
            <person name="Rohde M."/>
            <person name="Galperin M.Y."/>
            <person name="Jogler C."/>
        </authorList>
    </citation>
    <scope>NUCLEOTIDE SEQUENCE [LARGE SCALE GENOMIC DNA]</scope>
    <source>
        <strain evidence="3 4">UC8</strain>
    </source>
</reference>
<dbReference type="KEGG" id="rul:UC8_25380"/>
<dbReference type="InterPro" id="IPR045584">
    <property type="entry name" value="Pilin-like"/>
</dbReference>
<dbReference type="AlphaFoldDB" id="A0A5B9QNH7"/>
<name>A0A5B9QNH7_9BACT</name>
<accession>A0A5B9QNH7</accession>
<feature type="transmembrane region" description="Helical" evidence="2">
    <location>
        <begin position="12"/>
        <end position="33"/>
    </location>
</feature>
<protein>
    <submittedName>
        <fullName evidence="3">Putative major pilin subunit</fullName>
    </submittedName>
</protein>
<proteinExistence type="predicted"/>
<evidence type="ECO:0000256" key="2">
    <source>
        <dbReference type="SAM" id="Phobius"/>
    </source>
</evidence>
<dbReference type="SUPFAM" id="SSF54523">
    <property type="entry name" value="Pili subunits"/>
    <property type="match status" value="1"/>
</dbReference>
<keyword evidence="2" id="KW-1133">Transmembrane helix</keyword>
<dbReference type="OrthoDB" id="283383at2"/>
<dbReference type="PANTHER" id="PTHR30093:SF2">
    <property type="entry name" value="TYPE II SECRETION SYSTEM PROTEIN H"/>
    <property type="match status" value="1"/>
</dbReference>
<gene>
    <name evidence="3" type="ORF">UC8_25380</name>
</gene>
<dbReference type="PANTHER" id="PTHR30093">
    <property type="entry name" value="GENERAL SECRETION PATHWAY PROTEIN G"/>
    <property type="match status" value="1"/>
</dbReference>
<sequence length="388" mass="41985">MKRCHPKPAAGGFTLVELLVVITIIAVLAGIAIPTIGMVQRRASNASIRMEITEIEKAANNYATAYGDLPPDGSSWVVMNRHLNKAFPRISAVDRTLLYNMCHEPNVAASNSPSGSTFYPAAIDRAEAIVLFLGGLSADESRPFTGPGGPFQFVGTAGTDSPVDPDSYQYNIDRNSPRMELDITRLTLAQLPNPTAPVSTSNRVLSNDDNGPTARGDLIPVYVPNRRQAPYVYFDSRTYGYVVDSPIGDLPYNGYADTNWGAVRPYKTNLNPPGAGSFTAANVPEALRWQNPDSFQVISAGQDDHFGNLAFNPGNSNMPAYFIAETGQAIACDPSKGSASEMYINLTNGFSADLNGFQERSLNSSYENSHLDNITNFSEKLTLQDNLP</sequence>
<dbReference type="Pfam" id="PF07963">
    <property type="entry name" value="N_methyl"/>
    <property type="match status" value="1"/>
</dbReference>
<keyword evidence="2" id="KW-0812">Transmembrane</keyword>
<dbReference type="Gene3D" id="3.30.700.10">
    <property type="entry name" value="Glycoprotein, Type 4 Pilin"/>
    <property type="match status" value="1"/>
</dbReference>
<keyword evidence="4" id="KW-1185">Reference proteome</keyword>
<evidence type="ECO:0000313" key="4">
    <source>
        <dbReference type="Proteomes" id="UP000325286"/>
    </source>
</evidence>
<evidence type="ECO:0000313" key="3">
    <source>
        <dbReference type="EMBL" id="QEG40524.1"/>
    </source>
</evidence>
<dbReference type="NCBIfam" id="TIGR02532">
    <property type="entry name" value="IV_pilin_GFxxxE"/>
    <property type="match status" value="1"/>
</dbReference>
<dbReference type="RefSeq" id="WP_068130513.1">
    <property type="nucleotide sequence ID" value="NZ_CP042914.1"/>
</dbReference>
<feature type="compositionally biased region" description="Polar residues" evidence="1">
    <location>
        <begin position="192"/>
        <end position="210"/>
    </location>
</feature>
<dbReference type="PROSITE" id="PS00409">
    <property type="entry name" value="PROKAR_NTER_METHYL"/>
    <property type="match status" value="1"/>
</dbReference>
<feature type="region of interest" description="Disordered" evidence="1">
    <location>
        <begin position="192"/>
        <end position="211"/>
    </location>
</feature>
<dbReference type="InterPro" id="IPR012902">
    <property type="entry name" value="N_methyl_site"/>
</dbReference>
<evidence type="ECO:0000256" key="1">
    <source>
        <dbReference type="SAM" id="MobiDB-lite"/>
    </source>
</evidence>